<dbReference type="Proteomes" id="UP000252586">
    <property type="component" value="Unassembled WGS sequence"/>
</dbReference>
<reference evidence="1 2" key="1">
    <citation type="submission" date="2018-06" db="EMBL/GenBank/DDBJ databases">
        <title>Genomic Encyclopedia of Type Strains, Phase IV (KMG-IV): sequencing the most valuable type-strain genomes for metagenomic binning, comparative biology and taxonomic classification.</title>
        <authorList>
            <person name="Goeker M."/>
        </authorList>
    </citation>
    <scope>NUCLEOTIDE SEQUENCE [LARGE SCALE GENOMIC DNA]</scope>
    <source>
        <strain evidence="1 2">DSM 44599</strain>
    </source>
</reference>
<dbReference type="EMBL" id="QNRE01000004">
    <property type="protein sequence ID" value="RBO91576.1"/>
    <property type="molecule type" value="Genomic_DNA"/>
</dbReference>
<sequence length="254" mass="28708">MAVQGHYNHYDDPDEFWDDEPIVRRPNPSVPIAQPAVITSPPAAQPLVSQDLSSDRASGAERCGSSMVSMELDGGFLPAHIHLNPAWSRYVAPYEVGDELMAGYRGAVVERLRKVYSGSRWPSPQEVSNTAVPDHRTRLMVLLETQSWEQYQDAASGMINGVRHQVGGRVEIDGQHAVVLNADRQYIKSISVRSDWVASAHTDQLVGEILYCSDVIRSLRPKFIVKMDFSRYSDEDLEYHLRGHRQRLLNERLR</sequence>
<name>A0A366DND2_9NOCA</name>
<organism evidence="1 2">
    <name type="scientific">Nocardia puris</name>
    <dbReference type="NCBI Taxonomy" id="208602"/>
    <lineage>
        <taxon>Bacteria</taxon>
        <taxon>Bacillati</taxon>
        <taxon>Actinomycetota</taxon>
        <taxon>Actinomycetes</taxon>
        <taxon>Mycobacteriales</taxon>
        <taxon>Nocardiaceae</taxon>
        <taxon>Nocardia</taxon>
    </lineage>
</organism>
<dbReference type="AlphaFoldDB" id="A0A366DND2"/>
<dbReference type="STRING" id="1210090.GCA_001613185_00660"/>
<accession>A0A366DND2</accession>
<dbReference type="OrthoDB" id="4571141at2"/>
<proteinExistence type="predicted"/>
<protein>
    <submittedName>
        <fullName evidence="1">Uncharacterized protein</fullName>
    </submittedName>
</protein>
<comment type="caution">
    <text evidence="1">The sequence shown here is derived from an EMBL/GenBank/DDBJ whole genome shotgun (WGS) entry which is preliminary data.</text>
</comment>
<evidence type="ECO:0000313" key="1">
    <source>
        <dbReference type="EMBL" id="RBO91576.1"/>
    </source>
</evidence>
<gene>
    <name evidence="1" type="ORF">DFR74_104279</name>
</gene>
<dbReference type="RefSeq" id="WP_147265833.1">
    <property type="nucleotide sequence ID" value="NZ_QNRE01000004.1"/>
</dbReference>
<evidence type="ECO:0000313" key="2">
    <source>
        <dbReference type="Proteomes" id="UP000252586"/>
    </source>
</evidence>
<keyword evidence="2" id="KW-1185">Reference proteome</keyword>